<organism evidence="2 3">
    <name type="scientific">Cannabis sativa</name>
    <name type="common">Hemp</name>
    <name type="synonym">Marijuana</name>
    <dbReference type="NCBI Taxonomy" id="3483"/>
    <lineage>
        <taxon>Eukaryota</taxon>
        <taxon>Viridiplantae</taxon>
        <taxon>Streptophyta</taxon>
        <taxon>Embryophyta</taxon>
        <taxon>Tracheophyta</taxon>
        <taxon>Spermatophyta</taxon>
        <taxon>Magnoliopsida</taxon>
        <taxon>eudicotyledons</taxon>
        <taxon>Gunneridae</taxon>
        <taxon>Pentapetalae</taxon>
        <taxon>rosids</taxon>
        <taxon>fabids</taxon>
        <taxon>Rosales</taxon>
        <taxon>Cannabaceae</taxon>
        <taxon>Cannabis</taxon>
    </lineage>
</organism>
<dbReference type="AlphaFoldDB" id="A0A803Q592"/>
<dbReference type="EMBL" id="UZAU01000635">
    <property type="status" value="NOT_ANNOTATED_CDS"/>
    <property type="molecule type" value="Genomic_DNA"/>
</dbReference>
<dbReference type="Gramene" id="evm.model.07.496">
    <property type="protein sequence ID" value="cds.evm.model.07.496"/>
    <property type="gene ID" value="evm.TU.07.496"/>
</dbReference>
<dbReference type="EnsemblPlants" id="evm.model.07.496">
    <property type="protein sequence ID" value="cds.evm.model.07.496"/>
    <property type="gene ID" value="evm.TU.07.496"/>
</dbReference>
<evidence type="ECO:0000313" key="2">
    <source>
        <dbReference type="EnsemblPlants" id="cds.evm.model.07.496"/>
    </source>
</evidence>
<reference evidence="2" key="2">
    <citation type="submission" date="2021-03" db="UniProtKB">
        <authorList>
            <consortium name="EnsemblPlants"/>
        </authorList>
    </citation>
    <scope>IDENTIFICATION</scope>
</reference>
<accession>A0A803Q592</accession>
<evidence type="ECO:0000256" key="1">
    <source>
        <dbReference type="SAM" id="MobiDB-lite"/>
    </source>
</evidence>
<feature type="region of interest" description="Disordered" evidence="1">
    <location>
        <begin position="79"/>
        <end position="103"/>
    </location>
</feature>
<evidence type="ECO:0000313" key="3">
    <source>
        <dbReference type="Proteomes" id="UP000596661"/>
    </source>
</evidence>
<reference evidence="2" key="1">
    <citation type="submission" date="2018-11" db="EMBL/GenBank/DDBJ databases">
        <authorList>
            <person name="Grassa J C."/>
        </authorList>
    </citation>
    <scope>NUCLEOTIDE SEQUENCE [LARGE SCALE GENOMIC DNA]</scope>
</reference>
<protein>
    <submittedName>
        <fullName evidence="2">Uncharacterized protein</fullName>
    </submittedName>
</protein>
<keyword evidence="3" id="KW-1185">Reference proteome</keyword>
<name>A0A803Q592_CANSA</name>
<sequence>MKNIEDEIEKIHIQRSCIKPYTYAAKPAKAAKFGGQAKVVTAVAVETGIGPNGEKAGPAAVAANSSGFGGLGLEGMVGTDETVGVGKTPPGEGRSGVISGDSC</sequence>
<proteinExistence type="predicted"/>
<dbReference type="Proteomes" id="UP000596661">
    <property type="component" value="Chromosome 7"/>
</dbReference>
<dbReference type="OMA" id="MVGISEP"/>